<keyword evidence="4" id="KW-1133">Transmembrane helix</keyword>
<protein>
    <recommendedName>
        <fullName evidence="11">Ionotropic glutamate receptor L-glutamate and glycine-binding domain-containing protein</fullName>
    </recommendedName>
</protein>
<name>A0AAE1L4S1_PETCI</name>
<keyword evidence="5" id="KW-0406">Ion transport</keyword>
<evidence type="ECO:0000256" key="6">
    <source>
        <dbReference type="ARBA" id="ARBA00023136"/>
    </source>
</evidence>
<gene>
    <name evidence="12" type="ORF">Pcinc_000686</name>
</gene>
<evidence type="ECO:0000256" key="1">
    <source>
        <dbReference type="ARBA" id="ARBA00004141"/>
    </source>
</evidence>
<keyword evidence="2" id="KW-0813">Transport</keyword>
<dbReference type="InterPro" id="IPR019594">
    <property type="entry name" value="Glu/Gly-bd"/>
</dbReference>
<keyword evidence="9" id="KW-1071">Ligand-gated ion channel</keyword>
<dbReference type="Proteomes" id="UP001286313">
    <property type="component" value="Unassembled WGS sequence"/>
</dbReference>
<dbReference type="SUPFAM" id="SSF53850">
    <property type="entry name" value="Periplasmic binding protein-like II"/>
    <property type="match status" value="1"/>
</dbReference>
<organism evidence="12 13">
    <name type="scientific">Petrolisthes cinctipes</name>
    <name type="common">Flat porcelain crab</name>
    <dbReference type="NCBI Taxonomy" id="88211"/>
    <lineage>
        <taxon>Eukaryota</taxon>
        <taxon>Metazoa</taxon>
        <taxon>Ecdysozoa</taxon>
        <taxon>Arthropoda</taxon>
        <taxon>Crustacea</taxon>
        <taxon>Multicrustacea</taxon>
        <taxon>Malacostraca</taxon>
        <taxon>Eumalacostraca</taxon>
        <taxon>Eucarida</taxon>
        <taxon>Decapoda</taxon>
        <taxon>Pleocyemata</taxon>
        <taxon>Anomura</taxon>
        <taxon>Galatheoidea</taxon>
        <taxon>Porcellanidae</taxon>
        <taxon>Petrolisthes</taxon>
    </lineage>
</organism>
<keyword evidence="7" id="KW-0675">Receptor</keyword>
<evidence type="ECO:0000256" key="7">
    <source>
        <dbReference type="ARBA" id="ARBA00023170"/>
    </source>
</evidence>
<dbReference type="EMBL" id="JAWQEG010000033">
    <property type="protein sequence ID" value="KAK3895763.1"/>
    <property type="molecule type" value="Genomic_DNA"/>
</dbReference>
<dbReference type="AlphaFoldDB" id="A0AAE1L4S1"/>
<evidence type="ECO:0000256" key="9">
    <source>
        <dbReference type="ARBA" id="ARBA00023286"/>
    </source>
</evidence>
<evidence type="ECO:0000256" key="10">
    <source>
        <dbReference type="ARBA" id="ARBA00023303"/>
    </source>
</evidence>
<dbReference type="Pfam" id="PF10613">
    <property type="entry name" value="Lig_chan-Glu_bd"/>
    <property type="match status" value="1"/>
</dbReference>
<keyword evidence="3" id="KW-0812">Transmembrane</keyword>
<dbReference type="Gene3D" id="3.40.190.10">
    <property type="entry name" value="Periplasmic binding protein-like II"/>
    <property type="match status" value="1"/>
</dbReference>
<keyword evidence="13" id="KW-1185">Reference proteome</keyword>
<dbReference type="GO" id="GO:0016020">
    <property type="term" value="C:membrane"/>
    <property type="evidence" value="ECO:0007669"/>
    <property type="project" value="UniProtKB-SubCell"/>
</dbReference>
<evidence type="ECO:0000259" key="11">
    <source>
        <dbReference type="Pfam" id="PF10613"/>
    </source>
</evidence>
<evidence type="ECO:0000256" key="3">
    <source>
        <dbReference type="ARBA" id="ARBA00022692"/>
    </source>
</evidence>
<evidence type="ECO:0000256" key="4">
    <source>
        <dbReference type="ARBA" id="ARBA00022989"/>
    </source>
</evidence>
<sequence>MHNTFSPCSDMTKPAGVAITMMDEIAGRLNLTYTVQSEPPDGQWAELVNGSWTGMTGQLVRMEKDTVINTFALLYDRLSVMDFSVTFSTDSYSAVLRVSRFKQCG</sequence>
<evidence type="ECO:0000313" key="13">
    <source>
        <dbReference type="Proteomes" id="UP001286313"/>
    </source>
</evidence>
<keyword evidence="10" id="KW-0407">Ion channel</keyword>
<reference evidence="12" key="1">
    <citation type="submission" date="2023-10" db="EMBL/GenBank/DDBJ databases">
        <title>Genome assemblies of two species of porcelain crab, Petrolisthes cinctipes and Petrolisthes manimaculis (Anomura: Porcellanidae).</title>
        <authorList>
            <person name="Angst P."/>
        </authorList>
    </citation>
    <scope>NUCLEOTIDE SEQUENCE</scope>
    <source>
        <strain evidence="12">PB745_01</strain>
        <tissue evidence="12">Gill</tissue>
    </source>
</reference>
<keyword evidence="8" id="KW-0325">Glycoprotein</keyword>
<evidence type="ECO:0000256" key="5">
    <source>
        <dbReference type="ARBA" id="ARBA00023065"/>
    </source>
</evidence>
<evidence type="ECO:0000313" key="12">
    <source>
        <dbReference type="EMBL" id="KAK3895763.1"/>
    </source>
</evidence>
<comment type="caution">
    <text evidence="12">The sequence shown here is derived from an EMBL/GenBank/DDBJ whole genome shotgun (WGS) entry which is preliminary data.</text>
</comment>
<evidence type="ECO:0000256" key="8">
    <source>
        <dbReference type="ARBA" id="ARBA00023180"/>
    </source>
</evidence>
<keyword evidence="6" id="KW-0472">Membrane</keyword>
<accession>A0AAE1L4S1</accession>
<feature type="domain" description="Ionotropic glutamate receptor L-glutamate and glycine-binding" evidence="11">
    <location>
        <begin position="10"/>
        <end position="97"/>
    </location>
</feature>
<proteinExistence type="predicted"/>
<dbReference type="GO" id="GO:0015276">
    <property type="term" value="F:ligand-gated monoatomic ion channel activity"/>
    <property type="evidence" value="ECO:0007669"/>
    <property type="project" value="InterPro"/>
</dbReference>
<comment type="subcellular location">
    <subcellularLocation>
        <location evidence="1">Membrane</location>
        <topology evidence="1">Multi-pass membrane protein</topology>
    </subcellularLocation>
</comment>
<evidence type="ECO:0000256" key="2">
    <source>
        <dbReference type="ARBA" id="ARBA00022448"/>
    </source>
</evidence>